<dbReference type="EMBL" id="JAAMOB010000016">
    <property type="protein sequence ID" value="KAF4102728.1"/>
    <property type="molecule type" value="Genomic_DNA"/>
</dbReference>
<organism evidence="2 3">
    <name type="scientific">Onychostoma macrolepis</name>
    <dbReference type="NCBI Taxonomy" id="369639"/>
    <lineage>
        <taxon>Eukaryota</taxon>
        <taxon>Metazoa</taxon>
        <taxon>Chordata</taxon>
        <taxon>Craniata</taxon>
        <taxon>Vertebrata</taxon>
        <taxon>Euteleostomi</taxon>
        <taxon>Actinopterygii</taxon>
        <taxon>Neopterygii</taxon>
        <taxon>Teleostei</taxon>
        <taxon>Ostariophysi</taxon>
        <taxon>Cypriniformes</taxon>
        <taxon>Cyprinidae</taxon>
        <taxon>Acrossocheilinae</taxon>
        <taxon>Onychostoma</taxon>
    </lineage>
</organism>
<gene>
    <name evidence="2" type="ORF">G5714_015611</name>
</gene>
<reference evidence="2 3" key="1">
    <citation type="submission" date="2020-04" db="EMBL/GenBank/DDBJ databases">
        <title>Chromosome-level genome assembly of a cyprinid fish Onychostoma macrolepis by integration of Nanopore Sequencing, Bionano and Hi-C technology.</title>
        <authorList>
            <person name="Wang D."/>
        </authorList>
    </citation>
    <scope>NUCLEOTIDE SEQUENCE [LARGE SCALE GENOMIC DNA]</scope>
    <source>
        <strain evidence="2">SWU-2019</strain>
        <tissue evidence="2">Muscle</tissue>
    </source>
</reference>
<dbReference type="Proteomes" id="UP000579812">
    <property type="component" value="Unassembled WGS sequence"/>
</dbReference>
<protein>
    <submittedName>
        <fullName evidence="2">Uncharacterized protein</fullName>
    </submittedName>
</protein>
<feature type="region of interest" description="Disordered" evidence="1">
    <location>
        <begin position="1"/>
        <end position="32"/>
    </location>
</feature>
<name>A0A7J6C623_9TELE</name>
<accession>A0A7J6C623</accession>
<feature type="compositionally biased region" description="Basic and acidic residues" evidence="1">
    <location>
        <begin position="15"/>
        <end position="25"/>
    </location>
</feature>
<keyword evidence="3" id="KW-1185">Reference proteome</keyword>
<sequence>MVSEELRSSSPPALDDFKAASESGHDGQATRSKQDYKVTLAALAVLNVKPQYCRICFASPKNLRWWIRSNGSTSIPEILKEISRLLEKLGMMLKGRVLSKSCPLCFSNQYTRTEDRSSDPQPQNPGSHSFDVQPVGTNMVMHSCTFCALVTRQRHPTPSPLFRGMPLKRTCCLRLFIFFKSFFCA</sequence>
<comment type="caution">
    <text evidence="2">The sequence shown here is derived from an EMBL/GenBank/DDBJ whole genome shotgun (WGS) entry which is preliminary data.</text>
</comment>
<dbReference type="AlphaFoldDB" id="A0A7J6C623"/>
<evidence type="ECO:0000313" key="3">
    <source>
        <dbReference type="Proteomes" id="UP000579812"/>
    </source>
</evidence>
<evidence type="ECO:0000313" key="2">
    <source>
        <dbReference type="EMBL" id="KAF4102728.1"/>
    </source>
</evidence>
<evidence type="ECO:0000256" key="1">
    <source>
        <dbReference type="SAM" id="MobiDB-lite"/>
    </source>
</evidence>
<proteinExistence type="predicted"/>